<dbReference type="Proteomes" id="UP000623687">
    <property type="component" value="Unassembled WGS sequence"/>
</dbReference>
<name>A0A8H6ZT11_PLEOS</name>
<accession>A0A8H6ZT11</accession>
<evidence type="ECO:0000256" key="1">
    <source>
        <dbReference type="SAM" id="MobiDB-lite"/>
    </source>
</evidence>
<gene>
    <name evidence="2" type="ORF">PC9H_009086</name>
</gene>
<comment type="caution">
    <text evidence="2">The sequence shown here is derived from an EMBL/GenBank/DDBJ whole genome shotgun (WGS) entry which is preliminary data.</text>
</comment>
<dbReference type="GeneID" id="59378904"/>
<dbReference type="AlphaFoldDB" id="A0A8H6ZT11"/>
<keyword evidence="3" id="KW-1185">Reference proteome</keyword>
<protein>
    <submittedName>
        <fullName evidence="2">Uncharacterized protein</fullName>
    </submittedName>
</protein>
<feature type="region of interest" description="Disordered" evidence="1">
    <location>
        <begin position="75"/>
        <end position="118"/>
    </location>
</feature>
<organism evidence="2 3">
    <name type="scientific">Pleurotus ostreatus</name>
    <name type="common">Oyster mushroom</name>
    <name type="synonym">White-rot fungus</name>
    <dbReference type="NCBI Taxonomy" id="5322"/>
    <lineage>
        <taxon>Eukaryota</taxon>
        <taxon>Fungi</taxon>
        <taxon>Dikarya</taxon>
        <taxon>Basidiomycota</taxon>
        <taxon>Agaricomycotina</taxon>
        <taxon>Agaricomycetes</taxon>
        <taxon>Agaricomycetidae</taxon>
        <taxon>Agaricales</taxon>
        <taxon>Pleurotineae</taxon>
        <taxon>Pleurotaceae</taxon>
        <taxon>Pleurotus</taxon>
    </lineage>
</organism>
<reference evidence="2" key="1">
    <citation type="submission" date="2019-07" db="EMBL/GenBank/DDBJ databases">
        <authorList>
            <person name="Palmer J.M."/>
        </authorList>
    </citation>
    <scope>NUCLEOTIDE SEQUENCE</scope>
    <source>
        <strain evidence="2">PC9</strain>
    </source>
</reference>
<dbReference type="EMBL" id="JACETU010000006">
    <property type="protein sequence ID" value="KAF7426717.1"/>
    <property type="molecule type" value="Genomic_DNA"/>
</dbReference>
<feature type="compositionally biased region" description="Basic and acidic residues" evidence="1">
    <location>
        <begin position="285"/>
        <end position="295"/>
    </location>
</feature>
<evidence type="ECO:0000313" key="3">
    <source>
        <dbReference type="Proteomes" id="UP000623687"/>
    </source>
</evidence>
<feature type="region of interest" description="Disordered" evidence="1">
    <location>
        <begin position="11"/>
        <end position="51"/>
    </location>
</feature>
<dbReference type="OrthoDB" id="3092654at2759"/>
<feature type="compositionally biased region" description="Pro residues" evidence="1">
    <location>
        <begin position="96"/>
        <end position="108"/>
    </location>
</feature>
<dbReference type="VEuPathDB" id="FungiDB:PC9H_009086"/>
<evidence type="ECO:0000313" key="2">
    <source>
        <dbReference type="EMBL" id="KAF7426717.1"/>
    </source>
</evidence>
<proteinExistence type="predicted"/>
<sequence>MSLIFIPSPLPYLSPFYEDPPSRSLPRSRDPPKITQPARTSTHRRSPSFDLSDHPVLLHIMTELEEGFATVTVDALGSPGEDSLDIADEGVMSSTPPNPAPAEQPPASAPNAPAPKVAQDNQVIPTATALSRDQNFPRRDPSPHPNLQFVRAVDNMPYSYEFTNPLSGVKIIATITDVWCVHIVAGHLRSGKHLEFYKNNYSDLYYSIVKCLNQEPYLLERNCQLPMITEDGLVLRLGNHNPSAFILGLLPLNPAKGSAAKQEVMAHPIPRHSKKLKGPAPIDDPPARRPVHPEDPYSQLYDLEPSLLFQSVVSLARSNNQELQEL</sequence>
<feature type="region of interest" description="Disordered" evidence="1">
    <location>
        <begin position="268"/>
        <end position="298"/>
    </location>
</feature>
<dbReference type="RefSeq" id="XP_036630021.1">
    <property type="nucleotide sequence ID" value="XM_036778593.1"/>
</dbReference>